<dbReference type="RefSeq" id="XP_016700295.1">
    <property type="nucleotide sequence ID" value="XM_016844806.1"/>
</dbReference>
<evidence type="ECO:0000313" key="2">
    <source>
        <dbReference type="Proteomes" id="UP000818029"/>
    </source>
</evidence>
<name>A0A1U8KCT2_GOSHI</name>
<accession>A0A1U8KCT2</accession>
<dbReference type="PANTHER" id="PTHR15503">
    <property type="entry name" value="LDOC1 RELATED"/>
    <property type="match status" value="1"/>
</dbReference>
<evidence type="ECO:0000256" key="1">
    <source>
        <dbReference type="SAM" id="MobiDB-lite"/>
    </source>
</evidence>
<feature type="compositionally biased region" description="Basic and acidic residues" evidence="1">
    <location>
        <begin position="69"/>
        <end position="81"/>
    </location>
</feature>
<keyword evidence="2" id="KW-1185">Reference proteome</keyword>
<dbReference type="InterPro" id="IPR032567">
    <property type="entry name" value="RTL1-rel"/>
</dbReference>
<dbReference type="KEGG" id="ghi:107915675"/>
<protein>
    <submittedName>
        <fullName evidence="3">Uncharacterized protein</fullName>
    </submittedName>
</protein>
<dbReference type="AlphaFoldDB" id="A0A1U8KCT2"/>
<gene>
    <name evidence="3" type="primary">LOC107915675</name>
</gene>
<dbReference type="OrthoDB" id="1749844at2759"/>
<dbReference type="Proteomes" id="UP000818029">
    <property type="component" value="Chromosome D10"/>
</dbReference>
<dbReference type="PaxDb" id="3635-A0A1U8KCT2"/>
<evidence type="ECO:0000313" key="3">
    <source>
        <dbReference type="RefSeq" id="XP_016700295.1"/>
    </source>
</evidence>
<organism evidence="2 3">
    <name type="scientific">Gossypium hirsutum</name>
    <name type="common">Upland cotton</name>
    <name type="synonym">Gossypium mexicanum</name>
    <dbReference type="NCBI Taxonomy" id="3635"/>
    <lineage>
        <taxon>Eukaryota</taxon>
        <taxon>Viridiplantae</taxon>
        <taxon>Streptophyta</taxon>
        <taxon>Embryophyta</taxon>
        <taxon>Tracheophyta</taxon>
        <taxon>Spermatophyta</taxon>
        <taxon>Magnoliopsida</taxon>
        <taxon>eudicotyledons</taxon>
        <taxon>Gunneridae</taxon>
        <taxon>Pentapetalae</taxon>
        <taxon>rosids</taxon>
        <taxon>malvids</taxon>
        <taxon>Malvales</taxon>
        <taxon>Malvaceae</taxon>
        <taxon>Malvoideae</taxon>
        <taxon>Gossypium</taxon>
    </lineage>
</organism>
<dbReference type="PANTHER" id="PTHR15503:SF45">
    <property type="entry name" value="RNA-DIRECTED DNA POLYMERASE HOMOLOG"/>
    <property type="match status" value="1"/>
</dbReference>
<feature type="region of interest" description="Disordered" evidence="1">
    <location>
        <begin position="69"/>
        <end position="93"/>
    </location>
</feature>
<reference evidence="3" key="2">
    <citation type="submission" date="2025-08" db="UniProtKB">
        <authorList>
            <consortium name="RefSeq"/>
        </authorList>
    </citation>
    <scope>IDENTIFICATION</scope>
</reference>
<dbReference type="GeneID" id="107915675"/>
<feature type="region of interest" description="Disordered" evidence="1">
    <location>
        <begin position="133"/>
        <end position="154"/>
    </location>
</feature>
<reference evidence="2" key="1">
    <citation type="journal article" date="2020" name="Nat. Genet.">
        <title>Genomic diversifications of five Gossypium allopolyploid species and their impact on cotton improvement.</title>
        <authorList>
            <person name="Chen Z.J."/>
            <person name="Sreedasyam A."/>
            <person name="Ando A."/>
            <person name="Song Q."/>
            <person name="De Santiago L.M."/>
            <person name="Hulse-Kemp A.M."/>
            <person name="Ding M."/>
            <person name="Ye W."/>
            <person name="Kirkbride R.C."/>
            <person name="Jenkins J."/>
            <person name="Plott C."/>
            <person name="Lovell J."/>
            <person name="Lin Y.M."/>
            <person name="Vaughn R."/>
            <person name="Liu B."/>
            <person name="Simpson S."/>
            <person name="Scheffler B.E."/>
            <person name="Wen L."/>
            <person name="Saski C.A."/>
            <person name="Grover C.E."/>
            <person name="Hu G."/>
            <person name="Conover J.L."/>
            <person name="Carlson J.W."/>
            <person name="Shu S."/>
            <person name="Boston L.B."/>
            <person name="Williams M."/>
            <person name="Peterson D.G."/>
            <person name="McGee K."/>
            <person name="Jones D.C."/>
            <person name="Wendel J.F."/>
            <person name="Stelly D.M."/>
            <person name="Grimwood J."/>
            <person name="Schmutz J."/>
        </authorList>
    </citation>
    <scope>NUCLEOTIDE SEQUENCE [LARGE SCALE GENOMIC DNA]</scope>
    <source>
        <strain evidence="2">cv. TM-1</strain>
    </source>
</reference>
<feature type="compositionally biased region" description="Gly residues" evidence="1">
    <location>
        <begin position="141"/>
        <end position="154"/>
    </location>
</feature>
<sequence length="333" mass="36575">MGASYVDARIREFLSLTQGNKTVAEYEAEFLLQDELQVLIASQRERDFAALVEKAKIAEDVKHFECQNREKDRGRYKRDSEPSSSFGRPKKKAMFDGPVRAGVPIARPQPCVDCGRHPLCECWKKIGPARGGQQLSRGRGQAKGGNGVGRGHGVPGKGAGFTHSYIACTMSGILGIMCESTGNEMTVLSPLGQSGRVDKLFRDASLKVKHRASWYCATKRIVLKTTEDEEVAMIGELRDFLSYVIFTLWAKKLVRKGCEAILAYIGVSNSEGHSVGDIRTVKNFSNVFPDELPGLPPSREVEFGIELLPGAAPVSIAPYRMALNELVELKAQI</sequence>
<proteinExistence type="predicted"/>